<sequence length="246" mass="27377">MRTVVVVGDNDAYYATSQLVSFRVVNGTRVFKILPCRSRLIAPLHVADGAVFVLSLSWQETADWPKQTAEFARGISNLHPSSIYITTTNFHSVVSAVSVLSPSVDKCHQYLRVIALKWGACLAYAHTPTDIQSMFKKNQPVSFYGSIVYVNNIDNTDRISADTGDSKERIMAVDAEFEFELAYANELELPPLCAAPERRQQRLDLAAEMQKITAEHVETGSLAEPVILKDDSEVISEFFSKLVRST</sequence>
<dbReference type="EMBL" id="BTGC01000003">
    <property type="protein sequence ID" value="GMM50092.1"/>
    <property type="molecule type" value="Genomic_DNA"/>
</dbReference>
<keyword evidence="2" id="KW-1185">Reference proteome</keyword>
<reference evidence="1 2" key="1">
    <citation type="journal article" date="2023" name="Elife">
        <title>Identification of key yeast species and microbe-microbe interactions impacting larval growth of Drosophila in the wild.</title>
        <authorList>
            <person name="Mure A."/>
            <person name="Sugiura Y."/>
            <person name="Maeda R."/>
            <person name="Honda K."/>
            <person name="Sakurai N."/>
            <person name="Takahashi Y."/>
            <person name="Watada M."/>
            <person name="Katoh T."/>
            <person name="Gotoh A."/>
            <person name="Gotoh Y."/>
            <person name="Taniguchi I."/>
            <person name="Nakamura K."/>
            <person name="Hayashi T."/>
            <person name="Katayama T."/>
            <person name="Uemura T."/>
            <person name="Hattori Y."/>
        </authorList>
    </citation>
    <scope>NUCLEOTIDE SEQUENCE [LARGE SCALE GENOMIC DNA]</scope>
    <source>
        <strain evidence="1 2">SB-73</strain>
    </source>
</reference>
<evidence type="ECO:0000313" key="1">
    <source>
        <dbReference type="EMBL" id="GMM50092.1"/>
    </source>
</evidence>
<dbReference type="AlphaFoldDB" id="A0AAV5RGH5"/>
<organism evidence="1 2">
    <name type="scientific">Starmerella bacillaris</name>
    <name type="common">Yeast</name>
    <name type="synonym">Candida zemplinina</name>
    <dbReference type="NCBI Taxonomy" id="1247836"/>
    <lineage>
        <taxon>Eukaryota</taxon>
        <taxon>Fungi</taxon>
        <taxon>Dikarya</taxon>
        <taxon>Ascomycota</taxon>
        <taxon>Saccharomycotina</taxon>
        <taxon>Dipodascomycetes</taxon>
        <taxon>Dipodascales</taxon>
        <taxon>Trichomonascaceae</taxon>
        <taxon>Starmerella</taxon>
    </lineage>
</organism>
<proteinExistence type="predicted"/>
<comment type="caution">
    <text evidence="1">The sequence shown here is derived from an EMBL/GenBank/DDBJ whole genome shotgun (WGS) entry which is preliminary data.</text>
</comment>
<name>A0AAV5RGH5_STABA</name>
<dbReference type="Proteomes" id="UP001362899">
    <property type="component" value="Unassembled WGS sequence"/>
</dbReference>
<gene>
    <name evidence="1" type="ORF">DASB73_010500</name>
</gene>
<evidence type="ECO:0000313" key="2">
    <source>
        <dbReference type="Proteomes" id="UP001362899"/>
    </source>
</evidence>
<protein>
    <submittedName>
        <fullName evidence="1">Uncharacterized protein</fullName>
    </submittedName>
</protein>
<accession>A0AAV5RGH5</accession>